<comment type="subcellular location">
    <subcellularLocation>
        <location evidence="1">Membrane</location>
    </subcellularLocation>
</comment>
<evidence type="ECO:0000259" key="7">
    <source>
        <dbReference type="Pfam" id="PF07686"/>
    </source>
</evidence>
<evidence type="ECO:0000256" key="2">
    <source>
        <dbReference type="ARBA" id="ARBA00022692"/>
    </source>
</evidence>
<feature type="domain" description="Immunoglobulin V-set" evidence="7">
    <location>
        <begin position="27"/>
        <end position="129"/>
    </location>
</feature>
<keyword evidence="9" id="KW-1185">Reference proteome</keyword>
<keyword evidence="6" id="KW-0732">Signal</keyword>
<evidence type="ECO:0000256" key="6">
    <source>
        <dbReference type="SAM" id="SignalP"/>
    </source>
</evidence>
<sequence>MKTVTSISFSVLGLSALWLMENSLALTVTGSVGSNISVTCRYPEMYQNNSKFFCQMNDSFAQRDPQCVQTTRRETRSERGRMALLDDTSTHVLTALISRLAPEDSGKYWCGVDISLLPDFISEIWLTVTKGDPQEQTKNHFLEERGESHSRFMMMVALMCVFALFFVCVFGLIQVLKHNSRSNSGSVLHRTRTISNSMPDGHQRINHPDSLEAQSDKEEFYRPTNPDYINTEPVDTDSYTDVVSAQTQDQINTELDTSRQSHVYQNLTADSVQESIYHTIDQTPDSTLKPHQQPS</sequence>
<keyword evidence="2 5" id="KW-0812">Transmembrane</keyword>
<feature type="transmembrane region" description="Helical" evidence="5">
    <location>
        <begin position="152"/>
        <end position="173"/>
    </location>
</feature>
<dbReference type="InterPro" id="IPR036179">
    <property type="entry name" value="Ig-like_dom_sf"/>
</dbReference>
<feature type="region of interest" description="Disordered" evidence="4">
    <location>
        <begin position="193"/>
        <end position="237"/>
    </location>
</feature>
<dbReference type="Proteomes" id="UP001479290">
    <property type="component" value="Unassembled WGS sequence"/>
</dbReference>
<dbReference type="GO" id="GO:0005886">
    <property type="term" value="C:plasma membrane"/>
    <property type="evidence" value="ECO:0007669"/>
    <property type="project" value="TreeGrafter"/>
</dbReference>
<evidence type="ECO:0000256" key="5">
    <source>
        <dbReference type="SAM" id="Phobius"/>
    </source>
</evidence>
<dbReference type="PANTHER" id="PTHR11860:SF118">
    <property type="entry name" value="CMRF35-LIKE MOLECULE 3-RELATED"/>
    <property type="match status" value="1"/>
</dbReference>
<dbReference type="Pfam" id="PF07686">
    <property type="entry name" value="V-set"/>
    <property type="match status" value="1"/>
</dbReference>
<feature type="chain" id="PRO_5043396775" description="Immunoglobulin V-set domain-containing protein" evidence="6">
    <location>
        <begin position="26"/>
        <end position="295"/>
    </location>
</feature>
<dbReference type="InterPro" id="IPR013783">
    <property type="entry name" value="Ig-like_fold"/>
</dbReference>
<dbReference type="EMBL" id="JAWDJR010000001">
    <property type="protein sequence ID" value="KAK9981705.1"/>
    <property type="molecule type" value="Genomic_DNA"/>
</dbReference>
<reference evidence="8 9" key="1">
    <citation type="submission" date="2024-05" db="EMBL/GenBank/DDBJ databases">
        <title>A high-quality chromosomal-level genome assembly of Topmouth culter (Culter alburnus).</title>
        <authorList>
            <person name="Zhao H."/>
        </authorList>
    </citation>
    <scope>NUCLEOTIDE SEQUENCE [LARGE SCALE GENOMIC DNA]</scope>
    <source>
        <strain evidence="8">CATC2023</strain>
        <tissue evidence="8">Muscle</tissue>
    </source>
</reference>
<comment type="caution">
    <text evidence="8">The sequence shown here is derived from an EMBL/GenBank/DDBJ whole genome shotgun (WGS) entry which is preliminary data.</text>
</comment>
<evidence type="ECO:0000313" key="8">
    <source>
        <dbReference type="EMBL" id="KAK9981705.1"/>
    </source>
</evidence>
<dbReference type="InterPro" id="IPR050671">
    <property type="entry name" value="CD300_family_receptors"/>
</dbReference>
<keyword evidence="3 5" id="KW-0472">Membrane</keyword>
<feature type="signal peptide" evidence="6">
    <location>
        <begin position="1"/>
        <end position="25"/>
    </location>
</feature>
<gene>
    <name evidence="8" type="ORF">ABG768_001229</name>
</gene>
<dbReference type="AlphaFoldDB" id="A0AAW2BC77"/>
<name>A0AAW2BC77_CULAL</name>
<evidence type="ECO:0000256" key="1">
    <source>
        <dbReference type="ARBA" id="ARBA00004370"/>
    </source>
</evidence>
<evidence type="ECO:0000256" key="3">
    <source>
        <dbReference type="ARBA" id="ARBA00023136"/>
    </source>
</evidence>
<dbReference type="PANTHER" id="PTHR11860">
    <property type="entry name" value="POLYMERIC-IMMUNOGLOBULIN RECEPTOR"/>
    <property type="match status" value="1"/>
</dbReference>
<protein>
    <recommendedName>
        <fullName evidence="7">Immunoglobulin V-set domain-containing protein</fullName>
    </recommendedName>
</protein>
<proteinExistence type="predicted"/>
<evidence type="ECO:0000313" key="9">
    <source>
        <dbReference type="Proteomes" id="UP001479290"/>
    </source>
</evidence>
<feature type="compositionally biased region" description="Basic and acidic residues" evidence="4">
    <location>
        <begin position="201"/>
        <end position="221"/>
    </location>
</feature>
<keyword evidence="5" id="KW-1133">Transmembrane helix</keyword>
<dbReference type="Gene3D" id="2.60.40.10">
    <property type="entry name" value="Immunoglobulins"/>
    <property type="match status" value="1"/>
</dbReference>
<accession>A0AAW2BC77</accession>
<organism evidence="8 9">
    <name type="scientific">Culter alburnus</name>
    <name type="common">Topmouth culter</name>
    <dbReference type="NCBI Taxonomy" id="194366"/>
    <lineage>
        <taxon>Eukaryota</taxon>
        <taxon>Metazoa</taxon>
        <taxon>Chordata</taxon>
        <taxon>Craniata</taxon>
        <taxon>Vertebrata</taxon>
        <taxon>Euteleostomi</taxon>
        <taxon>Actinopterygii</taxon>
        <taxon>Neopterygii</taxon>
        <taxon>Teleostei</taxon>
        <taxon>Ostariophysi</taxon>
        <taxon>Cypriniformes</taxon>
        <taxon>Xenocyprididae</taxon>
        <taxon>Xenocypridinae</taxon>
        <taxon>Culter</taxon>
    </lineage>
</organism>
<dbReference type="GO" id="GO:0004888">
    <property type="term" value="F:transmembrane signaling receptor activity"/>
    <property type="evidence" value="ECO:0007669"/>
    <property type="project" value="TreeGrafter"/>
</dbReference>
<evidence type="ECO:0000256" key="4">
    <source>
        <dbReference type="SAM" id="MobiDB-lite"/>
    </source>
</evidence>
<dbReference type="InterPro" id="IPR013106">
    <property type="entry name" value="Ig_V-set"/>
</dbReference>
<dbReference type="SUPFAM" id="SSF48726">
    <property type="entry name" value="Immunoglobulin"/>
    <property type="match status" value="1"/>
</dbReference>